<evidence type="ECO:0000313" key="4">
    <source>
        <dbReference type="Proteomes" id="UP000629619"/>
    </source>
</evidence>
<keyword evidence="4" id="KW-1185">Reference proteome</keyword>
<proteinExistence type="predicted"/>
<dbReference type="Proteomes" id="UP000629619">
    <property type="component" value="Unassembled WGS sequence"/>
</dbReference>
<accession>A0A919KB38</accession>
<feature type="compositionally biased region" description="Low complexity" evidence="1">
    <location>
        <begin position="38"/>
        <end position="51"/>
    </location>
</feature>
<name>A0A919KB38_9ACTN</name>
<organism evidence="3 4">
    <name type="scientific">Actinoplanes siamensis</name>
    <dbReference type="NCBI Taxonomy" id="1223317"/>
    <lineage>
        <taxon>Bacteria</taxon>
        <taxon>Bacillati</taxon>
        <taxon>Actinomycetota</taxon>
        <taxon>Actinomycetes</taxon>
        <taxon>Micromonosporales</taxon>
        <taxon>Micromonosporaceae</taxon>
        <taxon>Actinoplanes</taxon>
    </lineage>
</organism>
<sequence length="105" mass="10560">MAALAAAHAAAVVLVPLPAQAADRLIGVIGAPCADAGTAGTAEEATAARSTTARRRRTDTGIPQMDHTTGTFPVTRGYGDPAPLVQRAPGCDCMTGSGNTIREDS</sequence>
<protein>
    <submittedName>
        <fullName evidence="3">Uncharacterized protein</fullName>
    </submittedName>
</protein>
<keyword evidence="2" id="KW-0732">Signal</keyword>
<reference evidence="3" key="1">
    <citation type="submission" date="2021-01" db="EMBL/GenBank/DDBJ databases">
        <title>Whole genome shotgun sequence of Actinoplanes siamensis NBRC 109076.</title>
        <authorList>
            <person name="Komaki H."/>
            <person name="Tamura T."/>
        </authorList>
    </citation>
    <scope>NUCLEOTIDE SEQUENCE</scope>
    <source>
        <strain evidence="3">NBRC 109076</strain>
    </source>
</reference>
<gene>
    <name evidence="3" type="ORF">Asi03nite_08870</name>
</gene>
<feature type="chain" id="PRO_5038023790" evidence="2">
    <location>
        <begin position="22"/>
        <end position="105"/>
    </location>
</feature>
<feature type="signal peptide" evidence="2">
    <location>
        <begin position="1"/>
        <end position="21"/>
    </location>
</feature>
<dbReference type="EMBL" id="BOMW01000009">
    <property type="protein sequence ID" value="GIF03349.1"/>
    <property type="molecule type" value="Genomic_DNA"/>
</dbReference>
<comment type="caution">
    <text evidence="3">The sequence shown here is derived from an EMBL/GenBank/DDBJ whole genome shotgun (WGS) entry which is preliminary data.</text>
</comment>
<dbReference type="AlphaFoldDB" id="A0A919KB38"/>
<feature type="region of interest" description="Disordered" evidence="1">
    <location>
        <begin position="38"/>
        <end position="80"/>
    </location>
</feature>
<evidence type="ECO:0000256" key="2">
    <source>
        <dbReference type="SAM" id="SignalP"/>
    </source>
</evidence>
<evidence type="ECO:0000313" key="3">
    <source>
        <dbReference type="EMBL" id="GIF03349.1"/>
    </source>
</evidence>
<evidence type="ECO:0000256" key="1">
    <source>
        <dbReference type="SAM" id="MobiDB-lite"/>
    </source>
</evidence>